<dbReference type="RefSeq" id="WP_345685913.1">
    <property type="nucleotide sequence ID" value="NZ_BAABRO010000012.1"/>
</dbReference>
<evidence type="ECO:0000256" key="3">
    <source>
        <dbReference type="ARBA" id="ARBA00022692"/>
    </source>
</evidence>
<keyword evidence="4 9" id="KW-0547">Nucleotide-binding</keyword>
<dbReference type="GO" id="GO:0016301">
    <property type="term" value="F:kinase activity"/>
    <property type="evidence" value="ECO:0007669"/>
    <property type="project" value="UniProtKB-KW"/>
</dbReference>
<evidence type="ECO:0000256" key="11">
    <source>
        <dbReference type="SAM" id="Phobius"/>
    </source>
</evidence>
<evidence type="ECO:0000256" key="2">
    <source>
        <dbReference type="ARBA" id="ARBA00022679"/>
    </source>
</evidence>
<evidence type="ECO:0000256" key="5">
    <source>
        <dbReference type="ARBA" id="ARBA00022777"/>
    </source>
</evidence>
<keyword evidence="3 11" id="KW-0812">Transmembrane</keyword>
<dbReference type="Pfam" id="PF00069">
    <property type="entry name" value="Pkinase"/>
    <property type="match status" value="1"/>
</dbReference>
<keyword evidence="6 9" id="KW-0067">ATP-binding</keyword>
<evidence type="ECO:0000259" key="12">
    <source>
        <dbReference type="PROSITE" id="PS50011"/>
    </source>
</evidence>
<feature type="region of interest" description="Disordered" evidence="10">
    <location>
        <begin position="1"/>
        <end position="23"/>
    </location>
</feature>
<accession>A0ABP9VWP9</accession>
<keyword evidence="2" id="KW-0808">Transferase</keyword>
<dbReference type="InterPro" id="IPR011009">
    <property type="entry name" value="Kinase-like_dom_sf"/>
</dbReference>
<dbReference type="PANTHER" id="PTHR43289:SF34">
    <property type="entry name" value="SERINE_THREONINE-PROTEIN KINASE YBDM-RELATED"/>
    <property type="match status" value="1"/>
</dbReference>
<dbReference type="SUPFAM" id="SSF56112">
    <property type="entry name" value="Protein kinase-like (PK-like)"/>
    <property type="match status" value="1"/>
</dbReference>
<feature type="transmembrane region" description="Helical" evidence="11">
    <location>
        <begin position="1027"/>
        <end position="1046"/>
    </location>
</feature>
<feature type="domain" description="Protein kinase" evidence="12">
    <location>
        <begin position="97"/>
        <end position="356"/>
    </location>
</feature>
<protein>
    <submittedName>
        <fullName evidence="13">Serine/threonine-protein kinase PknD</fullName>
    </submittedName>
</protein>
<dbReference type="InterPro" id="IPR017441">
    <property type="entry name" value="Protein_kinase_ATP_BS"/>
</dbReference>
<gene>
    <name evidence="13" type="primary">pknD_35</name>
    <name evidence="13" type="ORF">Rcae01_04590</name>
</gene>
<proteinExistence type="predicted"/>
<reference evidence="13 14" key="1">
    <citation type="submission" date="2024-02" db="EMBL/GenBank/DDBJ databases">
        <title>Rhodopirellula caenicola NBRC 110016.</title>
        <authorList>
            <person name="Ichikawa N."/>
            <person name="Katano-Makiyama Y."/>
            <person name="Hidaka K."/>
        </authorList>
    </citation>
    <scope>NUCLEOTIDE SEQUENCE [LARGE SCALE GENOMIC DNA]</scope>
    <source>
        <strain evidence="13 14">NBRC 110016</strain>
    </source>
</reference>
<dbReference type="EMBL" id="BAABRO010000012">
    <property type="protein sequence ID" value="GAA5509121.1"/>
    <property type="molecule type" value="Genomic_DNA"/>
</dbReference>
<keyword evidence="14" id="KW-1185">Reference proteome</keyword>
<evidence type="ECO:0000256" key="6">
    <source>
        <dbReference type="ARBA" id="ARBA00022840"/>
    </source>
</evidence>
<evidence type="ECO:0000256" key="8">
    <source>
        <dbReference type="ARBA" id="ARBA00023136"/>
    </source>
</evidence>
<evidence type="ECO:0000313" key="14">
    <source>
        <dbReference type="Proteomes" id="UP001416858"/>
    </source>
</evidence>
<dbReference type="SMART" id="SM00220">
    <property type="entry name" value="S_TKc"/>
    <property type="match status" value="1"/>
</dbReference>
<evidence type="ECO:0000256" key="4">
    <source>
        <dbReference type="ARBA" id="ARBA00022741"/>
    </source>
</evidence>
<feature type="transmembrane region" description="Helical" evidence="11">
    <location>
        <begin position="793"/>
        <end position="814"/>
    </location>
</feature>
<dbReference type="Gene3D" id="3.30.200.20">
    <property type="entry name" value="Phosphorylase Kinase, domain 1"/>
    <property type="match status" value="1"/>
</dbReference>
<dbReference type="Pfam" id="PF06271">
    <property type="entry name" value="RDD"/>
    <property type="match status" value="1"/>
</dbReference>
<keyword evidence="7 11" id="KW-1133">Transmembrane helix</keyword>
<feature type="transmembrane region" description="Helical" evidence="11">
    <location>
        <begin position="405"/>
        <end position="425"/>
    </location>
</feature>
<sequence>MSDSQHDVWPPKKDTPPVVPSQGEQCVECGKTLNAETPKGRCADCSLRNMLDHSFHPTANYSSLPLIDHPDKDVTIDQDGRATWIEPLSPGQKIGQFEILTRLGRGGMGTVYEAQDSDKQRRIALKVLNRPVENDAARQRFLREGRLAASINHPNSVFVFGTHQVQEYSLISMELVSGGTLEQRVKAEGPLAPRQAVDIALQLIDGLEAAYAQGILHRDIKPANCFEDKDGVIKVGDFGLSISTDPEFDACITAEGTLLGTPAFSSPEQLRGDMLDVRSDIYALGATLYYLLTGRTTYRADSLAKLLSQVFEKSPVSPQSLQPEISAELSQLVMRCLAKEPGDRFRNYSELREALLPFSSQVQEPASIGWRTVAGLMDWSVLGLVSWVVAALASTTPEPVFGTNYVASRIGAMVFAIGSVLYFALGESIFGQTIAKRTLGLRTIGLDGGRPTFPQALTRAAIFVLLPNLFVLPYNLLFRVGIPIEPVVFGSREFVVAMLLLGSKWGLLALLFSTARTRNRLAALHGLCSQTRVVSNRDGNLIPQKHSSVSLETESMPTTFEQTVGPYQLLHPLETSDGSTFYLGFDPVLLRQVWLRLDDSQCQHNPARATRLRWLNRVETDDKAWNVFEAPSGTPLLRYLQTESAACCEMKPWLTDLVRELESALQDETLPDKLELDQLWLTDDKRLKVLDFSAPGINRGDAFARQDPATPSTPTSSTEKVRRLFQRLAPHIRKIYVSQDKTKLPPPLYLTQMLNKWESDANIEELLETTESSSERQPLSAGRRRFAMAAACYAFPLMILFSFLANGLLSSIFFTRHADLKRLYTLVNIAQENEANKDGWKLKKEIAERPELDPKLSTRVQSSARYVAATQLIAGQFPGVLDDARMQSLPALQYFYPAIRTEIRTIQQRTQPTNAEIEAASELLATQIGQREKELSKVYFCGFQIFFLFALLHWIVFVAIPAAIAGFLFQGGLVIHAFRTVIVRTNGVPASSLRILFRAVLSALPGCSVAVLLMANQLGWMQPVSALFTYGCIALVIVCGILSNLVGTRSLADRMLGTAIVVR</sequence>
<organism evidence="13 14">
    <name type="scientific">Novipirellula caenicola</name>
    <dbReference type="NCBI Taxonomy" id="1536901"/>
    <lineage>
        <taxon>Bacteria</taxon>
        <taxon>Pseudomonadati</taxon>
        <taxon>Planctomycetota</taxon>
        <taxon>Planctomycetia</taxon>
        <taxon>Pirellulales</taxon>
        <taxon>Pirellulaceae</taxon>
        <taxon>Novipirellula</taxon>
    </lineage>
</organism>
<dbReference type="InterPro" id="IPR000719">
    <property type="entry name" value="Prot_kinase_dom"/>
</dbReference>
<evidence type="ECO:0000256" key="7">
    <source>
        <dbReference type="ARBA" id="ARBA00022989"/>
    </source>
</evidence>
<evidence type="ECO:0000256" key="9">
    <source>
        <dbReference type="PROSITE-ProRule" id="PRU10141"/>
    </source>
</evidence>
<dbReference type="InterPro" id="IPR010432">
    <property type="entry name" value="RDD"/>
</dbReference>
<evidence type="ECO:0000256" key="10">
    <source>
        <dbReference type="SAM" id="MobiDB-lite"/>
    </source>
</evidence>
<feature type="transmembrane region" description="Helical" evidence="11">
    <location>
        <begin position="494"/>
        <end position="512"/>
    </location>
</feature>
<name>A0ABP9VWP9_9BACT</name>
<dbReference type="PROSITE" id="PS50011">
    <property type="entry name" value="PROTEIN_KINASE_DOM"/>
    <property type="match status" value="1"/>
</dbReference>
<dbReference type="PROSITE" id="PS00107">
    <property type="entry name" value="PROTEIN_KINASE_ATP"/>
    <property type="match status" value="1"/>
</dbReference>
<keyword evidence="8 11" id="KW-0472">Membrane</keyword>
<evidence type="ECO:0000256" key="1">
    <source>
        <dbReference type="ARBA" id="ARBA00004141"/>
    </source>
</evidence>
<keyword evidence="5 13" id="KW-0418">Kinase</keyword>
<evidence type="ECO:0000313" key="13">
    <source>
        <dbReference type="EMBL" id="GAA5509121.1"/>
    </source>
</evidence>
<dbReference type="PANTHER" id="PTHR43289">
    <property type="entry name" value="MITOGEN-ACTIVATED PROTEIN KINASE KINASE KINASE 20-RELATED"/>
    <property type="match status" value="1"/>
</dbReference>
<feature type="transmembrane region" description="Helical" evidence="11">
    <location>
        <begin position="962"/>
        <end position="983"/>
    </location>
</feature>
<feature type="compositionally biased region" description="Basic and acidic residues" evidence="10">
    <location>
        <begin position="1"/>
        <end position="15"/>
    </location>
</feature>
<dbReference type="CDD" id="cd14014">
    <property type="entry name" value="STKc_PknB_like"/>
    <property type="match status" value="1"/>
</dbReference>
<feature type="transmembrane region" description="Helical" evidence="11">
    <location>
        <begin position="995"/>
        <end position="1015"/>
    </location>
</feature>
<comment type="subcellular location">
    <subcellularLocation>
        <location evidence="1">Membrane</location>
        <topology evidence="1">Multi-pass membrane protein</topology>
    </subcellularLocation>
</comment>
<dbReference type="Proteomes" id="UP001416858">
    <property type="component" value="Unassembled WGS sequence"/>
</dbReference>
<feature type="binding site" evidence="9">
    <location>
        <position position="126"/>
    </location>
    <ligand>
        <name>ATP</name>
        <dbReference type="ChEBI" id="CHEBI:30616"/>
    </ligand>
</feature>
<comment type="caution">
    <text evidence="13">The sequence shown here is derived from an EMBL/GenBank/DDBJ whole genome shotgun (WGS) entry which is preliminary data.</text>
</comment>
<dbReference type="Gene3D" id="1.10.510.10">
    <property type="entry name" value="Transferase(Phosphotransferase) domain 1"/>
    <property type="match status" value="1"/>
</dbReference>
<feature type="transmembrane region" description="Helical" evidence="11">
    <location>
        <begin position="460"/>
        <end position="482"/>
    </location>
</feature>